<dbReference type="PANTHER" id="PTHR30237">
    <property type="entry name" value="MURAMOYLTETRAPEPTIDE CARBOXYPEPTIDASE"/>
    <property type="match status" value="1"/>
</dbReference>
<keyword evidence="5" id="KW-0121">Carboxypeptidase</keyword>
<keyword evidence="2 5" id="KW-0378">Hydrolase</keyword>
<evidence type="ECO:0000256" key="1">
    <source>
        <dbReference type="ARBA" id="ARBA00010233"/>
    </source>
</evidence>
<dbReference type="PANTHER" id="PTHR30237:SF4">
    <property type="entry name" value="LD-CARBOXYPEPTIDASE C-TERMINAL DOMAIN-CONTAINING PROTEIN"/>
    <property type="match status" value="1"/>
</dbReference>
<dbReference type="SUPFAM" id="SSF141986">
    <property type="entry name" value="LD-carboxypeptidase A C-terminal domain-like"/>
    <property type="match status" value="1"/>
</dbReference>
<name>A0A091C652_9ENTE</name>
<dbReference type="InterPro" id="IPR003507">
    <property type="entry name" value="S66_fam"/>
</dbReference>
<reference evidence="5 6" key="1">
    <citation type="submission" date="2014-08" db="EMBL/GenBank/DDBJ databases">
        <title>Genome sequence of Tetragenococcus muriaticus.</title>
        <authorList>
            <person name="Chuea-nongthon C."/>
            <person name="Rodtong S."/>
            <person name="Yongsawatdigul J."/>
            <person name="Steele J.L."/>
            <person name="Liu X.-y."/>
            <person name="Speers J."/>
            <person name="Glasner J.D."/>
            <person name="Neeno-Eckwall E.C."/>
        </authorList>
    </citation>
    <scope>NUCLEOTIDE SEQUENCE [LARGE SCALE GENOMIC DNA]</scope>
    <source>
        <strain evidence="5 6">3MR10-3</strain>
    </source>
</reference>
<dbReference type="RefSeq" id="WP_038022889.1">
    <property type="nucleotide sequence ID" value="NZ_JPVT01000086.1"/>
</dbReference>
<organism evidence="5 6">
    <name type="scientific">Tetragenococcus muriaticus 3MR10-3</name>
    <dbReference type="NCBI Taxonomy" id="1302648"/>
    <lineage>
        <taxon>Bacteria</taxon>
        <taxon>Bacillati</taxon>
        <taxon>Bacillota</taxon>
        <taxon>Bacilli</taxon>
        <taxon>Lactobacillales</taxon>
        <taxon>Enterococcaceae</taxon>
        <taxon>Tetragenococcus</taxon>
    </lineage>
</organism>
<sequence>MNKPKGLKRGDRVAIVSLSSGILGESFASHQLDLGKERLKSFGLKPLTMPNSLKGMEYLKNHPEARAQDLKEAFADDSIAGIFCAIGGDDTYRLLPYLMEDEEFIQNVKNNSKIFSGFSDTTVNHLMFYRLGMESFYGLNILSDLAELENDMLPYTKETFLSYFAGKELTAAPATQWWYEERQDFSVESVGTKRTKHDETHGSELLQGGESVSGQLLGGCLESLYECLVGERYADQNDIVQKYNIFPTLEEWKGKIMFLETSEEKASPEKLREMLTVFKDKGIFSVIQGLIVGKPQNEAYYDEYKKVYKEVIADDTLPILYNLPFGHAFPRTLLPYGLKTTIDTDKKTLVFDEPYFVSG</sequence>
<comment type="similarity">
    <text evidence="1">Belongs to the peptidase S66 family.</text>
</comment>
<dbReference type="Pfam" id="PF17676">
    <property type="entry name" value="Peptidase_S66C"/>
    <property type="match status" value="1"/>
</dbReference>
<dbReference type="GO" id="GO:0106415">
    <property type="term" value="F:muramoyltetrapeptide carboxypeptidase activity"/>
    <property type="evidence" value="ECO:0007669"/>
    <property type="project" value="UniProtKB-EC"/>
</dbReference>
<dbReference type="InterPro" id="IPR027461">
    <property type="entry name" value="Carboxypeptidase_A_C_sf"/>
</dbReference>
<dbReference type="Proteomes" id="UP000029381">
    <property type="component" value="Unassembled WGS sequence"/>
</dbReference>
<dbReference type="InterPro" id="IPR040449">
    <property type="entry name" value="Peptidase_S66_N"/>
</dbReference>
<evidence type="ECO:0000256" key="2">
    <source>
        <dbReference type="ARBA" id="ARBA00022801"/>
    </source>
</evidence>
<dbReference type="InterPro" id="IPR029062">
    <property type="entry name" value="Class_I_gatase-like"/>
</dbReference>
<dbReference type="PIRSF" id="PIRSF028757">
    <property type="entry name" value="LD-carboxypeptidase"/>
    <property type="match status" value="1"/>
</dbReference>
<evidence type="ECO:0000259" key="3">
    <source>
        <dbReference type="Pfam" id="PF02016"/>
    </source>
</evidence>
<dbReference type="SUPFAM" id="SSF52317">
    <property type="entry name" value="Class I glutamine amidotransferase-like"/>
    <property type="match status" value="1"/>
</dbReference>
<dbReference type="Gene3D" id="3.40.50.10740">
    <property type="entry name" value="Class I glutamine amidotransferase-like"/>
    <property type="match status" value="1"/>
</dbReference>
<accession>A0A091C652</accession>
<feature type="domain" description="LD-carboxypeptidase C-terminal" evidence="4">
    <location>
        <begin position="213"/>
        <end position="342"/>
    </location>
</feature>
<dbReference type="CDD" id="cd07062">
    <property type="entry name" value="Peptidase_S66_mccF_like"/>
    <property type="match status" value="1"/>
</dbReference>
<keyword evidence="5" id="KW-0645">Protease</keyword>
<comment type="caution">
    <text evidence="5">The sequence shown here is derived from an EMBL/GenBank/DDBJ whole genome shotgun (WGS) entry which is preliminary data.</text>
</comment>
<keyword evidence="6" id="KW-1185">Reference proteome</keyword>
<gene>
    <name evidence="5" type="ORF">TMU3MR103_0957</name>
</gene>
<proteinExistence type="inferred from homology"/>
<protein>
    <submittedName>
        <fullName evidence="5">Muramoyltetrapeptide carboxypeptidase</fullName>
        <ecNumber evidence="5">3.4.17.13</ecNumber>
    </submittedName>
</protein>
<dbReference type="AlphaFoldDB" id="A0A091C652"/>
<feature type="domain" description="LD-carboxypeptidase N-terminal" evidence="3">
    <location>
        <begin position="13"/>
        <end position="138"/>
    </location>
</feature>
<dbReference type="InterPro" id="IPR027478">
    <property type="entry name" value="LdcA_N"/>
</dbReference>
<dbReference type="PATRIC" id="fig|1302648.3.peg.929"/>
<dbReference type="InterPro" id="IPR040921">
    <property type="entry name" value="Peptidase_S66C"/>
</dbReference>
<evidence type="ECO:0000259" key="4">
    <source>
        <dbReference type="Pfam" id="PF17676"/>
    </source>
</evidence>
<evidence type="ECO:0000313" key="5">
    <source>
        <dbReference type="EMBL" id="KFN91592.1"/>
    </source>
</evidence>
<dbReference type="EC" id="3.4.17.13" evidence="5"/>
<dbReference type="EMBL" id="JPVT01000086">
    <property type="protein sequence ID" value="KFN91592.1"/>
    <property type="molecule type" value="Genomic_DNA"/>
</dbReference>
<evidence type="ECO:0000313" key="6">
    <source>
        <dbReference type="Proteomes" id="UP000029381"/>
    </source>
</evidence>
<dbReference type="Gene3D" id="3.50.30.60">
    <property type="entry name" value="LD-carboxypeptidase A C-terminal domain-like"/>
    <property type="match status" value="1"/>
</dbReference>
<dbReference type="Pfam" id="PF02016">
    <property type="entry name" value="Peptidase_S66"/>
    <property type="match status" value="1"/>
</dbReference>